<organism evidence="8 9">
    <name type="scientific">Streptococcus parasanguinis</name>
    <dbReference type="NCBI Taxonomy" id="1318"/>
    <lineage>
        <taxon>Bacteria</taxon>
        <taxon>Bacillati</taxon>
        <taxon>Bacillota</taxon>
        <taxon>Bacilli</taxon>
        <taxon>Lactobacillales</taxon>
        <taxon>Streptococcaceae</taxon>
        <taxon>Streptococcus</taxon>
    </lineage>
</organism>
<dbReference type="RefSeq" id="WP_049487803.1">
    <property type="nucleotide sequence ID" value="NZ_JADNDJ010000019.1"/>
</dbReference>
<comment type="subcellular location">
    <subcellularLocation>
        <location evidence="1">Cell membrane</location>
        <topology evidence="1">Multi-pass membrane protein</topology>
    </subcellularLocation>
</comment>
<dbReference type="InterPro" id="IPR052984">
    <property type="entry name" value="UPF0421"/>
</dbReference>
<evidence type="ECO:0000256" key="4">
    <source>
        <dbReference type="ARBA" id="ARBA00022989"/>
    </source>
</evidence>
<keyword evidence="5 6" id="KW-0472">Membrane</keyword>
<dbReference type="Proteomes" id="UP000285773">
    <property type="component" value="Unassembled WGS sequence"/>
</dbReference>
<dbReference type="AlphaFoldDB" id="A0A414CGT1"/>
<dbReference type="InterPro" id="IPR021062">
    <property type="entry name" value="ArAE_1_C"/>
</dbReference>
<gene>
    <name evidence="8" type="ORF">DW820_07745</name>
</gene>
<name>A0A414CGT1_STRPA</name>
<evidence type="ECO:0000313" key="9">
    <source>
        <dbReference type="Proteomes" id="UP000285773"/>
    </source>
</evidence>
<evidence type="ECO:0000256" key="2">
    <source>
        <dbReference type="ARBA" id="ARBA00022475"/>
    </source>
</evidence>
<dbReference type="PANTHER" id="PTHR40064:SF1">
    <property type="entry name" value="MEMBRANE PROTEIN"/>
    <property type="match status" value="1"/>
</dbReference>
<evidence type="ECO:0000256" key="3">
    <source>
        <dbReference type="ARBA" id="ARBA00022692"/>
    </source>
</evidence>
<sequence>MPLFQRTIKLTLATCLAATLAYALGLTYAISAGVIAILSISDTRRSTIKQAYQRFMSTLLALAIGSLAFSFLGFNLWALGVFIALYVPGAFLLGWQIGITPSTVLVTHLLIEQSTSWGLLLNELALFLIGTSFALLANLYMPSNQGAIDHYHDVVEDQLKKILGRFAELLGKGDGRNDARLIKELDGILKDALKLVYLDHSNHLFHQTNYHIHYFEMRKRQNDILRDMAENVNRCQLAASESIILAQLFKKTAQQLSQENPAQDLLDDISHYLAIFRERPLPKTREEFETRATLLQLLRDLETFIQIKVDFYQQFHKETE</sequence>
<feature type="transmembrane region" description="Helical" evidence="6">
    <location>
        <begin position="123"/>
        <end position="141"/>
    </location>
</feature>
<keyword evidence="4 6" id="KW-1133">Transmembrane helix</keyword>
<dbReference type="PANTHER" id="PTHR40064">
    <property type="entry name" value="MEMBRANE PROTEIN-RELATED"/>
    <property type="match status" value="1"/>
</dbReference>
<proteinExistence type="predicted"/>
<comment type="caution">
    <text evidence="8">The sequence shown here is derived from an EMBL/GenBank/DDBJ whole genome shotgun (WGS) entry which is preliminary data.</text>
</comment>
<dbReference type="EMBL" id="QSIO01000003">
    <property type="protein sequence ID" value="RHC94215.1"/>
    <property type="molecule type" value="Genomic_DNA"/>
</dbReference>
<feature type="transmembrane region" description="Helical" evidence="6">
    <location>
        <begin position="20"/>
        <end position="38"/>
    </location>
</feature>
<dbReference type="InterPro" id="IPR038323">
    <property type="entry name" value="ArAE_1_C_sf"/>
</dbReference>
<evidence type="ECO:0000313" key="8">
    <source>
        <dbReference type="EMBL" id="RHC94215.1"/>
    </source>
</evidence>
<dbReference type="InterPro" id="IPR010343">
    <property type="entry name" value="ArAE_1"/>
</dbReference>
<keyword evidence="2" id="KW-1003">Cell membrane</keyword>
<feature type="domain" description="Putative aromatic acid exporter C-terminal" evidence="7">
    <location>
        <begin position="147"/>
        <end position="308"/>
    </location>
</feature>
<protein>
    <submittedName>
        <fullName evidence="8">Aromatic acid exporter family protein</fullName>
    </submittedName>
</protein>
<dbReference type="Pfam" id="PF11728">
    <property type="entry name" value="ArAE_1_C"/>
    <property type="match status" value="1"/>
</dbReference>
<dbReference type="GO" id="GO:0005886">
    <property type="term" value="C:plasma membrane"/>
    <property type="evidence" value="ECO:0007669"/>
    <property type="project" value="UniProtKB-SubCell"/>
</dbReference>
<dbReference type="Gene3D" id="1.20.120.940">
    <property type="entry name" value="Putative aromatic acid exporter, C-terminal domain"/>
    <property type="match status" value="1"/>
</dbReference>
<feature type="transmembrane region" description="Helical" evidence="6">
    <location>
        <begin position="93"/>
        <end position="111"/>
    </location>
</feature>
<dbReference type="Pfam" id="PF06081">
    <property type="entry name" value="ArAE_1"/>
    <property type="match status" value="1"/>
</dbReference>
<keyword evidence="3 6" id="KW-0812">Transmembrane</keyword>
<feature type="transmembrane region" description="Helical" evidence="6">
    <location>
        <begin position="59"/>
        <end position="87"/>
    </location>
</feature>
<evidence type="ECO:0000256" key="1">
    <source>
        <dbReference type="ARBA" id="ARBA00004651"/>
    </source>
</evidence>
<accession>A0A414CGT1</accession>
<evidence type="ECO:0000256" key="6">
    <source>
        <dbReference type="SAM" id="Phobius"/>
    </source>
</evidence>
<evidence type="ECO:0000259" key="7">
    <source>
        <dbReference type="Pfam" id="PF11728"/>
    </source>
</evidence>
<reference evidence="8 9" key="1">
    <citation type="submission" date="2018-08" db="EMBL/GenBank/DDBJ databases">
        <title>A genome reference for cultivated species of the human gut microbiota.</title>
        <authorList>
            <person name="Zou Y."/>
            <person name="Xue W."/>
            <person name="Luo G."/>
        </authorList>
    </citation>
    <scope>NUCLEOTIDE SEQUENCE [LARGE SCALE GENOMIC DNA]</scope>
    <source>
        <strain evidence="8 9">AM33-3BH</strain>
    </source>
</reference>
<evidence type="ECO:0000256" key="5">
    <source>
        <dbReference type="ARBA" id="ARBA00023136"/>
    </source>
</evidence>